<protein>
    <submittedName>
        <fullName evidence="1">WRKY transcription factor 27</fullName>
    </submittedName>
</protein>
<dbReference type="EMBL" id="CM045758">
    <property type="protein sequence ID" value="KAI8029289.1"/>
    <property type="molecule type" value="Genomic_DNA"/>
</dbReference>
<reference evidence="1 2" key="1">
    <citation type="journal article" date="2022" name="Plant J.">
        <title>Chromosome-level genome of Camellia lanceoleosa provides a valuable resource for understanding genome evolution and self-incompatibility.</title>
        <authorList>
            <person name="Gong W."/>
            <person name="Xiao S."/>
            <person name="Wang L."/>
            <person name="Liao Z."/>
            <person name="Chang Y."/>
            <person name="Mo W."/>
            <person name="Hu G."/>
            <person name="Li W."/>
            <person name="Zhao G."/>
            <person name="Zhu H."/>
            <person name="Hu X."/>
            <person name="Ji K."/>
            <person name="Xiang X."/>
            <person name="Song Q."/>
            <person name="Yuan D."/>
            <person name="Jin S."/>
            <person name="Zhang L."/>
        </authorList>
    </citation>
    <scope>NUCLEOTIDE SEQUENCE [LARGE SCALE GENOMIC DNA]</scope>
    <source>
        <strain evidence="1">SQ_2022a</strain>
    </source>
</reference>
<organism evidence="1 2">
    <name type="scientific">Camellia lanceoleosa</name>
    <dbReference type="NCBI Taxonomy" id="1840588"/>
    <lineage>
        <taxon>Eukaryota</taxon>
        <taxon>Viridiplantae</taxon>
        <taxon>Streptophyta</taxon>
        <taxon>Embryophyta</taxon>
        <taxon>Tracheophyta</taxon>
        <taxon>Spermatophyta</taxon>
        <taxon>Magnoliopsida</taxon>
        <taxon>eudicotyledons</taxon>
        <taxon>Gunneridae</taxon>
        <taxon>Pentapetalae</taxon>
        <taxon>asterids</taxon>
        <taxon>Ericales</taxon>
        <taxon>Theaceae</taxon>
        <taxon>Camellia</taxon>
    </lineage>
</organism>
<evidence type="ECO:0000313" key="1">
    <source>
        <dbReference type="EMBL" id="KAI8029289.1"/>
    </source>
</evidence>
<evidence type="ECO:0000313" key="2">
    <source>
        <dbReference type="Proteomes" id="UP001060215"/>
    </source>
</evidence>
<dbReference type="Proteomes" id="UP001060215">
    <property type="component" value="Chromosome 1"/>
</dbReference>
<gene>
    <name evidence="1" type="ORF">LOK49_LG01G01564</name>
</gene>
<comment type="caution">
    <text evidence="1">The sequence shown here is derived from an EMBL/GenBank/DDBJ whole genome shotgun (WGS) entry which is preliminary data.</text>
</comment>
<keyword evidence="2" id="KW-1185">Reference proteome</keyword>
<sequence>MDDEWDLRAVVKRPTTAAINTTLFNNTTIENPLPYFSSLTFQNNDPPFDYPPLAHQPSFQFQGLDEIYKDFISQPPPPPPPPISPTYAAPFFEGLVNQQPQLLPPPPPPPPPPLPQIPQQQQLMQPLFNNNSLTGSSSQTGGRSRKRKNHHTKLVRQMTREELLADSWAWRKYGQKPIKGTPNPRNYYRCSTSKGCAARKQVEKSPSDPDIYVVYYSGEHTHPRPTQRNSLAGTTRNKFSNKLRKPISGEAPPPSAAIVPNPSCSSSSPVSAASSFSPSTPVMEGESVPHDNTQSQPPQNNNNNNNNNGNAEMEEDSENDDDILIPNILMSEDIIKGFQELSRGYPGCTGLDSRYDIGGKFSTRFPAP</sequence>
<proteinExistence type="predicted"/>
<accession>A0ACC0IXN3</accession>
<name>A0ACC0IXN3_9ERIC</name>